<accession>X0XZ38</accession>
<feature type="non-terminal residue" evidence="1">
    <location>
        <position position="1"/>
    </location>
</feature>
<dbReference type="EMBL" id="BARS01050460">
    <property type="protein sequence ID" value="GAG48640.1"/>
    <property type="molecule type" value="Genomic_DNA"/>
</dbReference>
<proteinExistence type="predicted"/>
<reference evidence="1" key="1">
    <citation type="journal article" date="2014" name="Front. Microbiol.">
        <title>High frequency of phylogenetically diverse reductive dehalogenase-homologous genes in deep subseafloor sedimentary metagenomes.</title>
        <authorList>
            <person name="Kawai M."/>
            <person name="Futagami T."/>
            <person name="Toyoda A."/>
            <person name="Takaki Y."/>
            <person name="Nishi S."/>
            <person name="Hori S."/>
            <person name="Arai W."/>
            <person name="Tsubouchi T."/>
            <person name="Morono Y."/>
            <person name="Uchiyama I."/>
            <person name="Ito T."/>
            <person name="Fujiyama A."/>
            <person name="Inagaki F."/>
            <person name="Takami H."/>
        </authorList>
    </citation>
    <scope>NUCLEOTIDE SEQUENCE</scope>
    <source>
        <strain evidence="1">Expedition CK06-06</strain>
    </source>
</reference>
<name>X0XZ38_9ZZZZ</name>
<evidence type="ECO:0000313" key="1">
    <source>
        <dbReference type="EMBL" id="GAG48640.1"/>
    </source>
</evidence>
<protein>
    <submittedName>
        <fullName evidence="1">Uncharacterized protein</fullName>
    </submittedName>
</protein>
<dbReference type="AlphaFoldDB" id="X0XZ38"/>
<comment type="caution">
    <text evidence="1">The sequence shown here is derived from an EMBL/GenBank/DDBJ whole genome shotgun (WGS) entry which is preliminary data.</text>
</comment>
<organism evidence="1">
    <name type="scientific">marine sediment metagenome</name>
    <dbReference type="NCBI Taxonomy" id="412755"/>
    <lineage>
        <taxon>unclassified sequences</taxon>
        <taxon>metagenomes</taxon>
        <taxon>ecological metagenomes</taxon>
    </lineage>
</organism>
<sequence length="238" mass="25574">DLNGETSRWKTIGRGLKDQVLTARGLVEFGISMIGRSPLSLIAHTSRSIIAQNSNAVPVTIDGETKKVYEDYVYKESLPVDFKIKLKRGGKNNYLISRKDGTGGMISNKQYRQIVEGAIYDNRDKLNVTSLNAAKTDDIKNLVEIGNYVGAYHEARVLNDIKTANTMINVSTALLAIPAVFFSLPAAGQGGTAVAVSGTALKQVITRGVIRKAGLTIGKRVLTRKAGLTIAKRAAIGA</sequence>
<gene>
    <name evidence="1" type="ORF">S01H1_75324</name>
</gene>
<feature type="non-terminal residue" evidence="1">
    <location>
        <position position="238"/>
    </location>
</feature>